<keyword evidence="1" id="KW-0812">Transmembrane</keyword>
<keyword evidence="1" id="KW-1133">Transmembrane helix</keyword>
<protein>
    <submittedName>
        <fullName evidence="2">Inner membrane protein ybaN</fullName>
    </submittedName>
</protein>
<name>A0AAX2J6A8_KINKI</name>
<evidence type="ECO:0000256" key="1">
    <source>
        <dbReference type="SAM" id="Phobius"/>
    </source>
</evidence>
<feature type="transmembrane region" description="Helical" evidence="1">
    <location>
        <begin position="44"/>
        <end position="65"/>
    </location>
</feature>
<dbReference type="GO" id="GO:0005886">
    <property type="term" value="C:plasma membrane"/>
    <property type="evidence" value="ECO:0007669"/>
    <property type="project" value="TreeGrafter"/>
</dbReference>
<organism evidence="2 3">
    <name type="scientific">Kingella kingae</name>
    <dbReference type="NCBI Taxonomy" id="504"/>
    <lineage>
        <taxon>Bacteria</taxon>
        <taxon>Pseudomonadati</taxon>
        <taxon>Pseudomonadota</taxon>
        <taxon>Betaproteobacteria</taxon>
        <taxon>Neisseriales</taxon>
        <taxon>Neisseriaceae</taxon>
        <taxon>Kingella</taxon>
    </lineage>
</organism>
<sequence>MINSLTQWFLSAELWLSLLILLGLPTVIVLAMPKSRVRAMLMNALLWLIGAISLLLGIIGIVLPVLPTTPFILLTAACWARASPRFHRWLHQHRYFGPMVQNWEERRAVPRRAKYLAWSMMTLSCTWLLIQFPQRWYVGASTAAVCLCVGLWMKSLPDA</sequence>
<reference evidence="2 3" key="1">
    <citation type="submission" date="2018-06" db="EMBL/GenBank/DDBJ databases">
        <authorList>
            <consortium name="Pathogen Informatics"/>
            <person name="Doyle S."/>
        </authorList>
    </citation>
    <scope>NUCLEOTIDE SEQUENCE [LARGE SCALE GENOMIC DNA]</scope>
    <source>
        <strain evidence="2 3">NCTC10529</strain>
    </source>
</reference>
<gene>
    <name evidence="2" type="primary">ybaN</name>
    <name evidence="2" type="ORF">NCTC10529_01750</name>
</gene>
<keyword evidence="1" id="KW-0472">Membrane</keyword>
<dbReference type="PANTHER" id="PTHR35813:SF1">
    <property type="entry name" value="INNER MEMBRANE PROTEIN YBAN"/>
    <property type="match status" value="1"/>
</dbReference>
<dbReference type="KEGG" id="kki:KKKWG1_1004"/>
<dbReference type="PANTHER" id="PTHR35813">
    <property type="entry name" value="INNER MEMBRANE PROTEIN YBAN"/>
    <property type="match status" value="1"/>
</dbReference>
<accession>A0AAX2J6A8</accession>
<dbReference type="Pfam" id="PF04304">
    <property type="entry name" value="DUF454"/>
    <property type="match status" value="1"/>
</dbReference>
<evidence type="ECO:0000313" key="3">
    <source>
        <dbReference type="Proteomes" id="UP000248598"/>
    </source>
</evidence>
<evidence type="ECO:0000313" key="2">
    <source>
        <dbReference type="EMBL" id="SQH25549.1"/>
    </source>
</evidence>
<dbReference type="EMBL" id="LS483426">
    <property type="protein sequence ID" value="SQH25549.1"/>
    <property type="molecule type" value="Genomic_DNA"/>
</dbReference>
<feature type="transmembrane region" description="Helical" evidence="1">
    <location>
        <begin position="14"/>
        <end position="32"/>
    </location>
</feature>
<dbReference type="AlphaFoldDB" id="A0AAX2J6A8"/>
<proteinExistence type="predicted"/>
<dbReference type="Proteomes" id="UP000248598">
    <property type="component" value="Chromosome 1"/>
</dbReference>
<dbReference type="GeneID" id="93263022"/>
<dbReference type="RefSeq" id="WP_003786361.1">
    <property type="nucleotide sequence ID" value="NZ_CP050136.1"/>
</dbReference>
<dbReference type="InterPro" id="IPR007401">
    <property type="entry name" value="DUF454"/>
</dbReference>